<dbReference type="Pfam" id="PF03717">
    <property type="entry name" value="PBP_dimer"/>
    <property type="match status" value="1"/>
</dbReference>
<comment type="subcellular location">
    <subcellularLocation>
        <location evidence="1">Membrane</location>
    </subcellularLocation>
</comment>
<dbReference type="PANTHER" id="PTHR30627">
    <property type="entry name" value="PEPTIDOGLYCAN D,D-TRANSPEPTIDASE"/>
    <property type="match status" value="1"/>
</dbReference>
<evidence type="ECO:0000313" key="6">
    <source>
        <dbReference type="EMBL" id="HIU69346.1"/>
    </source>
</evidence>
<dbReference type="PROSITE" id="PS51257">
    <property type="entry name" value="PROKAR_LIPOPROTEIN"/>
    <property type="match status" value="1"/>
</dbReference>
<protein>
    <submittedName>
        <fullName evidence="6">PASTA domain-containing protein</fullName>
    </submittedName>
</protein>
<dbReference type="SUPFAM" id="SSF56601">
    <property type="entry name" value="beta-lactamase/transpeptidase-like"/>
    <property type="match status" value="1"/>
</dbReference>
<dbReference type="PANTHER" id="PTHR30627:SF1">
    <property type="entry name" value="PEPTIDOGLYCAN D,D-TRANSPEPTIDASE FTSI"/>
    <property type="match status" value="1"/>
</dbReference>
<dbReference type="InterPro" id="IPR005543">
    <property type="entry name" value="PASTA_dom"/>
</dbReference>
<feature type="domain" description="PASTA" evidence="5">
    <location>
        <begin position="669"/>
        <end position="734"/>
    </location>
</feature>
<evidence type="ECO:0000313" key="7">
    <source>
        <dbReference type="Proteomes" id="UP000824125"/>
    </source>
</evidence>
<feature type="coiled-coil region" evidence="4">
    <location>
        <begin position="287"/>
        <end position="314"/>
    </location>
</feature>
<dbReference type="CDD" id="cd06575">
    <property type="entry name" value="PASTA_Pbp2x-like_2"/>
    <property type="match status" value="1"/>
</dbReference>
<dbReference type="InterPro" id="IPR005311">
    <property type="entry name" value="PBP_dimer"/>
</dbReference>
<evidence type="ECO:0000256" key="4">
    <source>
        <dbReference type="SAM" id="Coils"/>
    </source>
</evidence>
<dbReference type="CDD" id="cd06576">
    <property type="entry name" value="PASTA_Pbp2x-like_1"/>
    <property type="match status" value="1"/>
</dbReference>
<dbReference type="InterPro" id="IPR050515">
    <property type="entry name" value="Beta-lactam/transpept"/>
</dbReference>
<sequence>MRVGLPTKSLKRMMTFVVLLIFIGCGTDLARLFYIQVIRGDEYAEKAQAQQLSDTEVAAMRGTIYDSDMNILAQSATAWRIYIDPKAITGDDMRTVLVDGLAKLFEYDEEEKADLAEKAQADNRYQVIENKVDNTLKEKISAFSSENDLNSVIGYEETTKRYYPYNSLASSVIGFTNYDGDGVYGLEAYYNDKLSGKNGRVITAKDAVSNELPSDYATSVEAVDGNSLVLTINQNIQYTLEKGLSRTLEEYQCKGAYGVVMDVETGAVLAMSSLPDFDINNPYDITYSKTQKELDAIKDDEKRAEARKEAQANQWDNFTVSSVYEPGSVFKVFMSCAALEENVVTLDTTYNCTGQITVEDRIMHCHYHPGHGLQNLTQGLENSCNPFFITIGQRLGGHNYYKYFEGFGFTEKTGIDLPSENRSLFVSESDLSSKVTLSSASFGQTNSLTPIQVCTALAAVANGGRLMQPYLVSSVLDANGNTIEKTQPNEVRQVISEETAEKVLKMMKSVVDNGTGKNAYVAGYSVGGKTGTSTKLSESSDTDTKYIVSFGAVAPTDDPKVAALILIDEPNQDLGGGTLCAPIAAEVIETAMKEYGIEPKYTSEELEKLSVSTPGVTGKTVKTATSQLTAAGFEYKVIGDGSEVVKQSPAASTKIPSGGTVILYTESQSSQTVEVPDFTGLTVSEVNALAASKNLNVEFSGSGLESANSSAYRQSEESGTVVEIGSVITVTFKNNDSVLD</sequence>
<reference evidence="6" key="1">
    <citation type="submission" date="2020-10" db="EMBL/GenBank/DDBJ databases">
        <authorList>
            <person name="Gilroy R."/>
        </authorList>
    </citation>
    <scope>NUCLEOTIDE SEQUENCE</scope>
    <source>
        <strain evidence="6">CHK176-6737</strain>
    </source>
</reference>
<evidence type="ECO:0000256" key="1">
    <source>
        <dbReference type="ARBA" id="ARBA00004370"/>
    </source>
</evidence>
<keyword evidence="3" id="KW-0472">Membrane</keyword>
<comment type="caution">
    <text evidence="6">The sequence shown here is derived from an EMBL/GenBank/DDBJ whole genome shotgun (WGS) entry which is preliminary data.</text>
</comment>
<dbReference type="GO" id="GO:0071555">
    <property type="term" value="P:cell wall organization"/>
    <property type="evidence" value="ECO:0007669"/>
    <property type="project" value="TreeGrafter"/>
</dbReference>
<dbReference type="Gene3D" id="3.90.1310.10">
    <property type="entry name" value="Penicillin-binding protein 2a (Domain 2)"/>
    <property type="match status" value="1"/>
</dbReference>
<evidence type="ECO:0000256" key="3">
    <source>
        <dbReference type="ARBA" id="ARBA00023136"/>
    </source>
</evidence>
<comment type="similarity">
    <text evidence="2">Belongs to the transpeptidase family.</text>
</comment>
<dbReference type="Gene3D" id="3.30.10.20">
    <property type="match status" value="2"/>
</dbReference>
<keyword evidence="4" id="KW-0175">Coiled coil</keyword>
<dbReference type="AlphaFoldDB" id="A0A9D1MV37"/>
<dbReference type="Gene3D" id="3.40.710.10">
    <property type="entry name" value="DD-peptidase/beta-lactamase superfamily"/>
    <property type="match status" value="1"/>
</dbReference>
<organism evidence="6 7">
    <name type="scientific">Candidatus Scybalenecus merdavium</name>
    <dbReference type="NCBI Taxonomy" id="2840939"/>
    <lineage>
        <taxon>Bacteria</taxon>
        <taxon>Bacillati</taxon>
        <taxon>Bacillota</taxon>
        <taxon>Clostridia</taxon>
        <taxon>Eubacteriales</taxon>
        <taxon>Oscillospiraceae</taxon>
        <taxon>Oscillospiraceae incertae sedis</taxon>
        <taxon>Candidatus Scybalenecus</taxon>
    </lineage>
</organism>
<dbReference type="Proteomes" id="UP000824125">
    <property type="component" value="Unassembled WGS sequence"/>
</dbReference>
<dbReference type="SUPFAM" id="SSF56519">
    <property type="entry name" value="Penicillin binding protein dimerisation domain"/>
    <property type="match status" value="1"/>
</dbReference>
<dbReference type="SMART" id="SM00740">
    <property type="entry name" value="PASTA"/>
    <property type="match status" value="2"/>
</dbReference>
<name>A0A9D1MV37_9FIRM</name>
<accession>A0A9D1MV37</accession>
<dbReference type="PROSITE" id="PS51178">
    <property type="entry name" value="PASTA"/>
    <property type="match status" value="2"/>
</dbReference>
<evidence type="ECO:0000256" key="2">
    <source>
        <dbReference type="ARBA" id="ARBA00007171"/>
    </source>
</evidence>
<dbReference type="GO" id="GO:0008658">
    <property type="term" value="F:penicillin binding"/>
    <property type="evidence" value="ECO:0007669"/>
    <property type="project" value="InterPro"/>
</dbReference>
<evidence type="ECO:0000259" key="5">
    <source>
        <dbReference type="PROSITE" id="PS51178"/>
    </source>
</evidence>
<dbReference type="InterPro" id="IPR036138">
    <property type="entry name" value="PBP_dimer_sf"/>
</dbReference>
<dbReference type="SUPFAM" id="SSF54184">
    <property type="entry name" value="Penicillin-binding protein 2x (pbp-2x), c-terminal domain"/>
    <property type="match status" value="2"/>
</dbReference>
<dbReference type="GO" id="GO:0005886">
    <property type="term" value="C:plasma membrane"/>
    <property type="evidence" value="ECO:0007669"/>
    <property type="project" value="TreeGrafter"/>
</dbReference>
<dbReference type="InterPro" id="IPR012338">
    <property type="entry name" value="Beta-lactam/transpept-like"/>
</dbReference>
<dbReference type="EMBL" id="DVNM01000028">
    <property type="protein sequence ID" value="HIU69346.1"/>
    <property type="molecule type" value="Genomic_DNA"/>
</dbReference>
<gene>
    <name evidence="6" type="ORF">IAD23_05240</name>
</gene>
<feature type="domain" description="PASTA" evidence="5">
    <location>
        <begin position="607"/>
        <end position="667"/>
    </location>
</feature>
<reference evidence="6" key="2">
    <citation type="journal article" date="2021" name="PeerJ">
        <title>Extensive microbial diversity within the chicken gut microbiome revealed by metagenomics and culture.</title>
        <authorList>
            <person name="Gilroy R."/>
            <person name="Ravi A."/>
            <person name="Getino M."/>
            <person name="Pursley I."/>
            <person name="Horton D.L."/>
            <person name="Alikhan N.F."/>
            <person name="Baker D."/>
            <person name="Gharbi K."/>
            <person name="Hall N."/>
            <person name="Watson M."/>
            <person name="Adriaenssens E.M."/>
            <person name="Foster-Nyarko E."/>
            <person name="Jarju S."/>
            <person name="Secka A."/>
            <person name="Antonio M."/>
            <person name="Oren A."/>
            <person name="Chaudhuri R.R."/>
            <person name="La Ragione R."/>
            <person name="Hildebrand F."/>
            <person name="Pallen M.J."/>
        </authorList>
    </citation>
    <scope>NUCLEOTIDE SEQUENCE</scope>
    <source>
        <strain evidence="6">CHK176-6737</strain>
    </source>
</reference>
<dbReference type="Pfam" id="PF03793">
    <property type="entry name" value="PASTA"/>
    <property type="match status" value="2"/>
</dbReference>
<dbReference type="Pfam" id="PF00905">
    <property type="entry name" value="Transpeptidase"/>
    <property type="match status" value="1"/>
</dbReference>
<dbReference type="InterPro" id="IPR001460">
    <property type="entry name" value="PCN-bd_Tpept"/>
</dbReference>
<proteinExistence type="inferred from homology"/>